<sequence length="599" mass="66995">MSWGEYVEIASHVVRGRWFTVFATLMIMSGSGATYIFGLYSEHLRSSLGYDEDAMNRITLFRDFGANLGIFSGLIAELIPTWLVTLIGACMNFGGFFMIWLSVTGTIAKPEVREMCLYIFIGTNSQNFANTAAVVTCVKNFPESRGVVLGLMTGLVGLSGAILSQIYLGMYGNDLNSLILLIGWLPAVVSIVFVLTIRKMKPERQPNELKVFMHFFYVTIALALFLMVVTLLDKYIVVTRAAHAANAFGVTILLFLPLYVIIKEEKALWIIKKQPPAPSPPTETTIEKPQESSAEPSTKPLEKLKGFFRKPERGEDHNILQAILSVDMMLIFIISLCGYGTSLTAMDQFGRLGKALGYNDRLVSSIITLVSIWNYYGRVYSGFVSEMLLIKWKLSRSFMMTVVLFMSCIGMVLVAYPEIPGAYYLASVIIGFSYGAQVPLNLAMISEFFGLKYYSTLFNCATLISPVGSFMLNAKLTKFLYFEEAIEDLEAKGAYNSSVKDPACYGSHCFRVSFSILAVMVFIGALVSLGLAMRTREFYKGDLYKKFRAKHYNRGDTYKMYKGETYVMFRDDPKAKETELAQSSHNGISSESPRDTQHK</sequence>
<feature type="domain" description="NFD4 C-terminal" evidence="8">
    <location>
        <begin position="325"/>
        <end position="539"/>
    </location>
</feature>
<feature type="transmembrane region" description="Helical" evidence="6">
    <location>
        <begin position="175"/>
        <end position="197"/>
    </location>
</feature>
<name>A0A2N9IXM1_FAGSY</name>
<dbReference type="PANTHER" id="PTHR21576:SF29">
    <property type="entry name" value="NODULIN-LIKE DOMAIN-CONTAINING PROTEIN"/>
    <property type="match status" value="1"/>
</dbReference>
<reference evidence="9" key="1">
    <citation type="submission" date="2018-02" db="EMBL/GenBank/DDBJ databases">
        <authorList>
            <person name="Cohen D.B."/>
            <person name="Kent A.D."/>
        </authorList>
    </citation>
    <scope>NUCLEOTIDE SEQUENCE</scope>
</reference>
<feature type="compositionally biased region" description="Polar residues" evidence="5">
    <location>
        <begin position="580"/>
        <end position="591"/>
    </location>
</feature>
<feature type="transmembrane region" description="Helical" evidence="6">
    <location>
        <begin position="454"/>
        <end position="472"/>
    </location>
</feature>
<feature type="region of interest" description="Disordered" evidence="5">
    <location>
        <begin position="576"/>
        <end position="599"/>
    </location>
</feature>
<evidence type="ECO:0000256" key="5">
    <source>
        <dbReference type="SAM" id="MobiDB-lite"/>
    </source>
</evidence>
<evidence type="ECO:0000259" key="7">
    <source>
        <dbReference type="Pfam" id="PF06813"/>
    </source>
</evidence>
<keyword evidence="4 6" id="KW-0472">Membrane</keyword>
<evidence type="ECO:0000313" key="9">
    <source>
        <dbReference type="EMBL" id="SPD28889.1"/>
    </source>
</evidence>
<feature type="transmembrane region" description="Helical" evidence="6">
    <location>
        <begin position="82"/>
        <end position="103"/>
    </location>
</feature>
<feature type="domain" description="Nodulin-like" evidence="7">
    <location>
        <begin position="17"/>
        <end position="261"/>
    </location>
</feature>
<dbReference type="InterPro" id="IPR036259">
    <property type="entry name" value="MFS_trans_sf"/>
</dbReference>
<dbReference type="EMBL" id="OIVN01006249">
    <property type="protein sequence ID" value="SPD28889.1"/>
    <property type="molecule type" value="Genomic_DNA"/>
</dbReference>
<dbReference type="InterPro" id="IPR010658">
    <property type="entry name" value="Nodulin-like"/>
</dbReference>
<evidence type="ECO:0000259" key="8">
    <source>
        <dbReference type="Pfam" id="PF23262"/>
    </source>
</evidence>
<feature type="transmembrane region" description="Helical" evidence="6">
    <location>
        <begin position="20"/>
        <end position="40"/>
    </location>
</feature>
<keyword evidence="3 6" id="KW-1133">Transmembrane helix</keyword>
<feature type="transmembrane region" description="Helical" evidence="6">
    <location>
        <begin position="398"/>
        <end position="416"/>
    </location>
</feature>
<dbReference type="Pfam" id="PF23262">
    <property type="entry name" value="NFD4_C"/>
    <property type="match status" value="1"/>
</dbReference>
<evidence type="ECO:0000256" key="6">
    <source>
        <dbReference type="SAM" id="Phobius"/>
    </source>
</evidence>
<protein>
    <submittedName>
        <fullName evidence="9">Uncharacterized protein</fullName>
    </submittedName>
</protein>
<feature type="transmembrane region" description="Helical" evidence="6">
    <location>
        <begin position="244"/>
        <end position="262"/>
    </location>
</feature>
<feature type="transmembrane region" description="Helical" evidence="6">
    <location>
        <begin position="209"/>
        <end position="232"/>
    </location>
</feature>
<feature type="transmembrane region" description="Helical" evidence="6">
    <location>
        <begin position="512"/>
        <end position="532"/>
    </location>
</feature>
<dbReference type="Gene3D" id="1.20.1250.20">
    <property type="entry name" value="MFS general substrate transporter like domains"/>
    <property type="match status" value="1"/>
</dbReference>
<dbReference type="InterPro" id="IPR056555">
    <property type="entry name" value="NFD4_C"/>
</dbReference>
<feature type="transmembrane region" description="Helical" evidence="6">
    <location>
        <begin position="422"/>
        <end position="442"/>
    </location>
</feature>
<feature type="transmembrane region" description="Helical" evidence="6">
    <location>
        <begin position="147"/>
        <end position="169"/>
    </location>
</feature>
<accession>A0A2N9IXM1</accession>
<proteinExistence type="predicted"/>
<dbReference type="Pfam" id="PF06813">
    <property type="entry name" value="Nodulin-like"/>
    <property type="match status" value="1"/>
</dbReference>
<gene>
    <name evidence="9" type="ORF">FSB_LOCUS56771</name>
</gene>
<feature type="transmembrane region" description="Helical" evidence="6">
    <location>
        <begin position="361"/>
        <end position="377"/>
    </location>
</feature>
<dbReference type="GO" id="GO:0016020">
    <property type="term" value="C:membrane"/>
    <property type="evidence" value="ECO:0007669"/>
    <property type="project" value="UniProtKB-SubCell"/>
</dbReference>
<feature type="transmembrane region" description="Helical" evidence="6">
    <location>
        <begin position="319"/>
        <end position="341"/>
    </location>
</feature>
<organism evidence="9">
    <name type="scientific">Fagus sylvatica</name>
    <name type="common">Beechnut</name>
    <dbReference type="NCBI Taxonomy" id="28930"/>
    <lineage>
        <taxon>Eukaryota</taxon>
        <taxon>Viridiplantae</taxon>
        <taxon>Streptophyta</taxon>
        <taxon>Embryophyta</taxon>
        <taxon>Tracheophyta</taxon>
        <taxon>Spermatophyta</taxon>
        <taxon>Magnoliopsida</taxon>
        <taxon>eudicotyledons</taxon>
        <taxon>Gunneridae</taxon>
        <taxon>Pentapetalae</taxon>
        <taxon>rosids</taxon>
        <taxon>fabids</taxon>
        <taxon>Fagales</taxon>
        <taxon>Fagaceae</taxon>
        <taxon>Fagus</taxon>
    </lineage>
</organism>
<dbReference type="PANTHER" id="PTHR21576">
    <property type="entry name" value="UNCHARACTERIZED NODULIN-LIKE PROTEIN"/>
    <property type="match status" value="1"/>
</dbReference>
<feature type="region of interest" description="Disordered" evidence="5">
    <location>
        <begin position="276"/>
        <end position="298"/>
    </location>
</feature>
<evidence type="ECO:0000256" key="3">
    <source>
        <dbReference type="ARBA" id="ARBA00022989"/>
    </source>
</evidence>
<comment type="subcellular location">
    <subcellularLocation>
        <location evidence="1">Membrane</location>
        <topology evidence="1">Multi-pass membrane protein</topology>
    </subcellularLocation>
</comment>
<evidence type="ECO:0000256" key="2">
    <source>
        <dbReference type="ARBA" id="ARBA00022692"/>
    </source>
</evidence>
<evidence type="ECO:0000256" key="4">
    <source>
        <dbReference type="ARBA" id="ARBA00023136"/>
    </source>
</evidence>
<dbReference type="SUPFAM" id="SSF103473">
    <property type="entry name" value="MFS general substrate transporter"/>
    <property type="match status" value="1"/>
</dbReference>
<keyword evidence="2 6" id="KW-0812">Transmembrane</keyword>
<evidence type="ECO:0000256" key="1">
    <source>
        <dbReference type="ARBA" id="ARBA00004141"/>
    </source>
</evidence>
<dbReference type="AlphaFoldDB" id="A0A2N9IXM1"/>